<reference evidence="1 2" key="1">
    <citation type="journal article" date="2015" name="Int J Genomics">
        <title>Comparative Genomics Revealed Genetic Diversity and Species/Strain-Level Differences in Carbohydrate Metabolism of Three Probiotic Bifidobacterial Species.</title>
        <authorList>
            <person name="Odamaki T."/>
            <person name="Horigome A."/>
            <person name="Sugahara H."/>
            <person name="Hashikura N."/>
            <person name="Minami J."/>
            <person name="Xiao J.Z."/>
            <person name="Abe F."/>
        </authorList>
    </citation>
    <scope>NUCLEOTIDE SEQUENCE [LARGE SCALE GENOMIC DNA]</scope>
    <source>
        <strain evidence="1 2">MCC 1128</strain>
    </source>
</reference>
<sequence length="67" mass="7781">MGEDRRRHYDDGFRREALEPVRAGTGSRTLARRLAMPRQTPKQWILLYGSNGEEAVMGATGNRRYDW</sequence>
<dbReference type="AlphaFoldDB" id="A0A0L7B5B5"/>
<protein>
    <submittedName>
        <fullName evidence="1">Transposase</fullName>
    </submittedName>
</protein>
<evidence type="ECO:0000313" key="2">
    <source>
        <dbReference type="Proteomes" id="UP000037193"/>
    </source>
</evidence>
<dbReference type="Proteomes" id="UP000037193">
    <property type="component" value="Unassembled WGS sequence"/>
</dbReference>
<dbReference type="SUPFAM" id="SSF46689">
    <property type="entry name" value="Homeodomain-like"/>
    <property type="match status" value="1"/>
</dbReference>
<gene>
    <name evidence="1" type="ORF">BBM1128_02930</name>
</gene>
<evidence type="ECO:0000313" key="1">
    <source>
        <dbReference type="EMBL" id="KOA42677.1"/>
    </source>
</evidence>
<dbReference type="EMBL" id="AVQD01000004">
    <property type="protein sequence ID" value="KOA42677.1"/>
    <property type="molecule type" value="Genomic_DNA"/>
</dbReference>
<dbReference type="PATRIC" id="fig|1365965.3.peg.591"/>
<name>A0A0L7B5B5_BIFBR</name>
<proteinExistence type="predicted"/>
<accession>A0A0L7B5B5</accession>
<comment type="caution">
    <text evidence="1">The sequence shown here is derived from an EMBL/GenBank/DDBJ whole genome shotgun (WGS) entry which is preliminary data.</text>
</comment>
<organism evidence="1 2">
    <name type="scientific">Bifidobacterium breve MCC 1128</name>
    <dbReference type="NCBI Taxonomy" id="1365965"/>
    <lineage>
        <taxon>Bacteria</taxon>
        <taxon>Bacillati</taxon>
        <taxon>Actinomycetota</taxon>
        <taxon>Actinomycetes</taxon>
        <taxon>Bifidobacteriales</taxon>
        <taxon>Bifidobacteriaceae</taxon>
        <taxon>Bifidobacterium</taxon>
    </lineage>
</organism>
<dbReference type="InterPro" id="IPR009057">
    <property type="entry name" value="Homeodomain-like_sf"/>
</dbReference>